<keyword evidence="1" id="KW-0472">Membrane</keyword>
<evidence type="ECO:0000313" key="4">
    <source>
        <dbReference type="Proteomes" id="UP001056012"/>
    </source>
</evidence>
<dbReference type="EMBL" id="CP089275">
    <property type="protein sequence ID" value="USP75677.1"/>
    <property type="molecule type" value="Genomic_DNA"/>
</dbReference>
<keyword evidence="1" id="KW-0812">Transmembrane</keyword>
<feature type="transmembrane region" description="Helical" evidence="1">
    <location>
        <begin position="103"/>
        <end position="126"/>
    </location>
</feature>
<accession>A0A9Q8Z4R4</accession>
<keyword evidence="1" id="KW-1133">Transmembrane helix</keyword>
<feature type="signal peptide" evidence="2">
    <location>
        <begin position="1"/>
        <end position="18"/>
    </location>
</feature>
<evidence type="ECO:0000256" key="1">
    <source>
        <dbReference type="SAM" id="Phobius"/>
    </source>
</evidence>
<name>A0A9Q8Z4R4_CURCL</name>
<protein>
    <submittedName>
        <fullName evidence="3">Uncharacterized protein</fullName>
    </submittedName>
</protein>
<evidence type="ECO:0000313" key="3">
    <source>
        <dbReference type="EMBL" id="USP75677.1"/>
    </source>
</evidence>
<keyword evidence="4" id="KW-1185">Reference proteome</keyword>
<feature type="chain" id="PRO_5040278829" evidence="2">
    <location>
        <begin position="19"/>
        <end position="231"/>
    </location>
</feature>
<evidence type="ECO:0000256" key="2">
    <source>
        <dbReference type="SAM" id="SignalP"/>
    </source>
</evidence>
<keyword evidence="2" id="KW-0732">Signal</keyword>
<gene>
    <name evidence="3" type="ORF">yc1106_02951</name>
</gene>
<proteinExistence type="predicted"/>
<reference evidence="3" key="1">
    <citation type="submission" date="2021-12" db="EMBL/GenBank/DDBJ databases">
        <title>Curvularia clavata genome.</title>
        <authorList>
            <person name="Cao Y."/>
        </authorList>
    </citation>
    <scope>NUCLEOTIDE SEQUENCE</scope>
    <source>
        <strain evidence="3">Yc1106</strain>
    </source>
</reference>
<dbReference type="AlphaFoldDB" id="A0A9Q8Z4R4"/>
<organism evidence="3 4">
    <name type="scientific">Curvularia clavata</name>
    <dbReference type="NCBI Taxonomy" id="95742"/>
    <lineage>
        <taxon>Eukaryota</taxon>
        <taxon>Fungi</taxon>
        <taxon>Dikarya</taxon>
        <taxon>Ascomycota</taxon>
        <taxon>Pezizomycotina</taxon>
        <taxon>Dothideomycetes</taxon>
        <taxon>Pleosporomycetidae</taxon>
        <taxon>Pleosporales</taxon>
        <taxon>Pleosporineae</taxon>
        <taxon>Pleosporaceae</taxon>
        <taxon>Curvularia</taxon>
    </lineage>
</organism>
<sequence>MWSAFTLLLVVSSAVASAARPGNAEPTKVTKLHTNTDIPHASCHTADADIHARQLTDTFPSPTWSEPSWVLFGAPTATPNAVVPAIPPPRFYRPHKGDNLDKIVPIAVICSIGGSLILFGIIRCIVNACVQRSRQDKGKVKNKGKGKAPSLRTRSADVEMTAGLTAHAAARAEAPAEGYCAPRRFEVVEEIPLMPQHPEPVFDYRAYPMLPKLLGYEPWDWEKKEKKKEKR</sequence>
<dbReference type="VEuPathDB" id="FungiDB:yc1106_02951"/>
<dbReference type="Proteomes" id="UP001056012">
    <property type="component" value="Chromosome 2"/>
</dbReference>